<protein>
    <recommendedName>
        <fullName evidence="4">AvrE-family type 3 secretion system effector</fullName>
    </recommendedName>
</protein>
<feature type="region of interest" description="Disordered" evidence="1">
    <location>
        <begin position="252"/>
        <end position="273"/>
    </location>
</feature>
<feature type="compositionally biased region" description="Low complexity" evidence="1">
    <location>
        <begin position="86"/>
        <end position="105"/>
    </location>
</feature>
<dbReference type="Proteomes" id="UP000240212">
    <property type="component" value="Unassembled WGS sequence"/>
</dbReference>
<organism evidence="2 3">
    <name type="scientific">Siccibacter turicensis</name>
    <dbReference type="NCBI Taxonomy" id="357233"/>
    <lineage>
        <taxon>Bacteria</taxon>
        <taxon>Pseudomonadati</taxon>
        <taxon>Pseudomonadota</taxon>
        <taxon>Gammaproteobacteria</taxon>
        <taxon>Enterobacterales</taxon>
        <taxon>Enterobacteriaceae</taxon>
        <taxon>Siccibacter</taxon>
    </lineage>
</organism>
<feature type="region of interest" description="Disordered" evidence="1">
    <location>
        <begin position="1572"/>
        <end position="1597"/>
    </location>
</feature>
<gene>
    <name evidence="2" type="ORF">C7G83_19405</name>
</gene>
<reference evidence="2 3" key="1">
    <citation type="submission" date="2018-03" db="EMBL/GenBank/DDBJ databases">
        <title>Draft genome sequence of the first documented clinical Siccibacter turicensis isolate in Austria.</title>
        <authorList>
            <person name="Lepuschitz S."/>
            <person name="Pekard-Amenitsch S."/>
            <person name="Haunold R."/>
            <person name="Schill S."/>
            <person name="Mach R."/>
            <person name="Allerberger F."/>
            <person name="Ruppitsch W."/>
            <person name="Forsythe S.J."/>
        </authorList>
    </citation>
    <scope>NUCLEOTIDE SEQUENCE [LARGE SCALE GENOMIC DNA]</scope>
    <source>
        <strain evidence="2 3">6100069499-17</strain>
    </source>
</reference>
<feature type="region of interest" description="Disordered" evidence="1">
    <location>
        <begin position="21"/>
        <end position="162"/>
    </location>
</feature>
<feature type="compositionally biased region" description="Low complexity" evidence="1">
    <location>
        <begin position="141"/>
        <end position="162"/>
    </location>
</feature>
<dbReference type="RefSeq" id="WP_106878361.1">
    <property type="nucleotide sequence ID" value="NZ_PYEP01000012.1"/>
</dbReference>
<feature type="compositionally biased region" description="Polar residues" evidence="1">
    <location>
        <begin position="68"/>
        <end position="77"/>
    </location>
</feature>
<feature type="region of interest" description="Disordered" evidence="1">
    <location>
        <begin position="180"/>
        <end position="213"/>
    </location>
</feature>
<dbReference type="STRING" id="1388748.GCA_000463155_02916"/>
<evidence type="ECO:0000256" key="1">
    <source>
        <dbReference type="SAM" id="MobiDB-lite"/>
    </source>
</evidence>
<comment type="caution">
    <text evidence="2">The sequence shown here is derived from an EMBL/GenBank/DDBJ whole genome shotgun (WGS) entry which is preliminary data.</text>
</comment>
<dbReference type="Pfam" id="PF11725">
    <property type="entry name" value="AvrE_T3Es"/>
    <property type="match status" value="1"/>
</dbReference>
<evidence type="ECO:0008006" key="4">
    <source>
        <dbReference type="Google" id="ProtNLM"/>
    </source>
</evidence>
<dbReference type="OrthoDB" id="6722206at2"/>
<dbReference type="InterPro" id="IPR021085">
    <property type="entry name" value="AvrE_T3Es"/>
</dbReference>
<evidence type="ECO:0000313" key="3">
    <source>
        <dbReference type="Proteomes" id="UP000240212"/>
    </source>
</evidence>
<keyword evidence="3" id="KW-1185">Reference proteome</keyword>
<proteinExistence type="predicted"/>
<dbReference type="EMBL" id="PYEP01000012">
    <property type="protein sequence ID" value="PSN05964.1"/>
    <property type="molecule type" value="Genomic_DNA"/>
</dbReference>
<name>A0A2P8VEI3_9ENTR</name>
<sequence length="2015" mass="220213">MVIKIPLLAGLSASRKIQAGAQASQSIPLRQLPTRARHNAGGSLSGGAATRPASPPLQQTPAPARQRSGGSMRQSLTRLREKLQRSARSASPAASGSGRAASPARLPGEPRRPASGLPSRPSAPDTTGYTRTGAPHRTPDVASRPSTASPSSAPVASSSASRLDTLTTAADLAMQLYSARTPTDPDASAPPPMSGNARGKQPVRSAAQTPSLDTIEEKKLAEASLSQFNRTRSPLAQAPSLETIEEKKFAEASLSQSSRARTPLAQAPSLTSVEEEKYAELSLSQLNRTQQLAFNAAKNDMAEQRNQLRPQIAELALSDRGKLSVTRAVSDNLRNILNETVARPQHTWQAHQANHDSSQHLLMDTHGRLFSLQGEKTAFIGLTQSVPMEGWKQPEPSRLDNVQDKLGVKPLTARSEVQIKLHGTDIATVRAPARRLGDASLQRTVLLPDAAVHAALTGIFAHDREQGDKGAVRETVSEHLREHGGRLYRLDERAMRWDQVDENEEKSFSKLTKQADDTLFAIYDKKTLRNLTTGEKSEKFSDKIAGYCTNHRGETLVTLTNEKTNKQSVAFLRRLNDDKSRHVTLALKTRQPDGEIGDFHTRGMTMHDGKVFAIDSNGKLFTGDSPAEDDKQLVLTDASERTAKLAALPGKHFTLESFLNHGTGSLLAIVKDGNDQRHVCALNQQGHFEPQWNLNESLVMDHHEGLIQPRPLPQEMVDLGRLGQLIVYNDKLYALNKNSQRWEATSESVRSLKRGQDGQGWVINDDGQPARVKVSLKSDKIGGLNNQFVMRQQKSSIAVDIPLPGFGPDNPARAIAPVDSERLAAISEKNEIQYHHNRPDSRQPAKMMKTLTKAGIDNYLPHVMPDKMGPVNATGEGNELVDITTDQKQTLYVLDKQGKLYAMPKEDWQAAPGARPGAAWQPVPLPEGMDAIDTLHNVAGGGLMVADTLGRSAILQLAGMRLGANVVDSGERQDAAAQENTSAAVTNQNAQQIAPQDRWLIQPEYDPDTKLEAKSHRRRVEKARDRLGEASKSVNVHGMTLKAEVGVMGMTGRDGNHVNSRLRDRLRAHVFDPNLSRPPRPLKLAYRSTVHAWEGREELRPIYQRQATLHQAMKAALAAPPATQLSPLEDRLKALENGPFDRRFLEHLRDFSDSVADSAHHQAMLLGQHAGALKGDGSSDSEFTPPRHRALTQAMNPWSDEDNLVQDLAALHHHYPLRTARPSHALMQSLENQGVVVCHQKAQPPMGRQRDPHDDMGLTKSRLILDGMAMRDLHALVDELETVVAGNPVSFARIDQAQERFRVLRDERYGNDPIQKATSMGFVNNKQLEACYDAIRSMTNAFSKPHHGLNMTTRTVVKASSQEQMTERMMRTIASLESGENMGFGRNYGGMLTLSVIPGGEVIGVPGVRGNLDRAYNASFARSDSGITVSFTRNGGGTGTAFGAVGWNPISQAPDAKNIKVDLGNQRSLTPSARLNGILAMALQRQMQNSVSFTVSEANLKDFLDQLTNGTLDPATLLESGVSHKVKNGTTLTFNVDATFMSMAGGGVNLPTNSSDPSRNRAMARATASLQATTNLASAQSEHSVSRTGAGTTLSDSDNRLRMLNSASVGAGVTAGVGVTTGGSKSARIPMFGINSTNIQASIDNRTKQSMSLDIGRADPVDKQQLDKLIKQIESSFDDPKMNALLQEIKDADKPPKNELPPLTPALKALKEQSLRERATSHGTLRPLSAAERKAYEKLKKADEAEAKGDAKGKTAQTDEPQKKEKSSDETFSTFMKTEREAVAMKLEKLLPVLLAITPANNAQYGVLNAARQLEIQKEAATQRTHTLNSAEYQSTYNNLRKIDHNSLMHVVHSLFASELPESNAEAISRFMAEKPMLKEVIRELQKNRNTQASVTLEFTDETRYRMQQKWLKGETQPEEIQAMLKDRSNMRVKSIAFTETDTKQEGFNLPLLLTGASSQANVSITRNLGKIAFSYGEDQRTPNAFTLEGDIADASQDVVNALTRAEVQDKRGVL</sequence>
<evidence type="ECO:0000313" key="2">
    <source>
        <dbReference type="EMBL" id="PSN05964.1"/>
    </source>
</evidence>
<feature type="compositionally biased region" description="Basic and acidic residues" evidence="1">
    <location>
        <begin position="1760"/>
        <end position="1769"/>
    </location>
</feature>
<dbReference type="PANTHER" id="PTHR34491">
    <property type="entry name" value="A-TYPE INCLUSION PROTEIN, PUTATIVE-RELATED"/>
    <property type="match status" value="1"/>
</dbReference>
<accession>A0A2P8VEI3</accession>
<dbReference type="PANTHER" id="PTHR34491:SF74">
    <property type="entry name" value="DUF4456 DOMAIN-CONTAINING PROTEIN"/>
    <property type="match status" value="1"/>
</dbReference>
<feature type="region of interest" description="Disordered" evidence="1">
    <location>
        <begin position="1739"/>
        <end position="1773"/>
    </location>
</feature>
<feature type="compositionally biased region" description="Polar residues" evidence="1">
    <location>
        <begin position="1572"/>
        <end position="1596"/>
    </location>
</feature>
<feature type="compositionally biased region" description="Basic and acidic residues" evidence="1">
    <location>
        <begin position="1739"/>
        <end position="1753"/>
    </location>
</feature>